<proteinExistence type="predicted"/>
<name>A0AAN8WPH9_HALRR</name>
<keyword evidence="2" id="KW-1185">Reference proteome</keyword>
<dbReference type="Proteomes" id="UP001381693">
    <property type="component" value="Unassembled WGS sequence"/>
</dbReference>
<dbReference type="EMBL" id="JAXCGZ010019046">
    <property type="protein sequence ID" value="KAK7066733.1"/>
    <property type="molecule type" value="Genomic_DNA"/>
</dbReference>
<accession>A0AAN8WPH9</accession>
<dbReference type="AlphaFoldDB" id="A0AAN8WPH9"/>
<evidence type="ECO:0000313" key="1">
    <source>
        <dbReference type="EMBL" id="KAK7066733.1"/>
    </source>
</evidence>
<protein>
    <submittedName>
        <fullName evidence="1">Uncharacterized protein</fullName>
    </submittedName>
</protein>
<evidence type="ECO:0000313" key="2">
    <source>
        <dbReference type="Proteomes" id="UP001381693"/>
    </source>
</evidence>
<gene>
    <name evidence="1" type="ORF">SK128_013638</name>
</gene>
<organism evidence="1 2">
    <name type="scientific">Halocaridina rubra</name>
    <name type="common">Hawaiian red shrimp</name>
    <dbReference type="NCBI Taxonomy" id="373956"/>
    <lineage>
        <taxon>Eukaryota</taxon>
        <taxon>Metazoa</taxon>
        <taxon>Ecdysozoa</taxon>
        <taxon>Arthropoda</taxon>
        <taxon>Crustacea</taxon>
        <taxon>Multicrustacea</taxon>
        <taxon>Malacostraca</taxon>
        <taxon>Eumalacostraca</taxon>
        <taxon>Eucarida</taxon>
        <taxon>Decapoda</taxon>
        <taxon>Pleocyemata</taxon>
        <taxon>Caridea</taxon>
        <taxon>Atyoidea</taxon>
        <taxon>Atyidae</taxon>
        <taxon>Halocaridina</taxon>
    </lineage>
</organism>
<comment type="caution">
    <text evidence="1">The sequence shown here is derived from an EMBL/GenBank/DDBJ whole genome shotgun (WGS) entry which is preliminary data.</text>
</comment>
<sequence>MDQNFFGENHCNPILTRASAIRLLNAIANSTHNFETEIGQIYERTNACRTSAANRLVRLLVQLNRLYTT</sequence>
<feature type="non-terminal residue" evidence="1">
    <location>
        <position position="69"/>
    </location>
</feature>
<reference evidence="1 2" key="1">
    <citation type="submission" date="2023-11" db="EMBL/GenBank/DDBJ databases">
        <title>Halocaridina rubra genome assembly.</title>
        <authorList>
            <person name="Smith C."/>
        </authorList>
    </citation>
    <scope>NUCLEOTIDE SEQUENCE [LARGE SCALE GENOMIC DNA]</scope>
    <source>
        <strain evidence="1">EP-1</strain>
        <tissue evidence="1">Whole</tissue>
    </source>
</reference>